<evidence type="ECO:0000313" key="2">
    <source>
        <dbReference type="EMBL" id="MEQ2164670.1"/>
    </source>
</evidence>
<name>A0ABV0N054_9TELE</name>
<proteinExistence type="predicted"/>
<feature type="signal peptide" evidence="1">
    <location>
        <begin position="1"/>
        <end position="16"/>
    </location>
</feature>
<sequence length="155" mass="17798">MLLLSLWLLVVSPLHSSVPLQFGCFLSDSFRYPACGVSICHDMLSLLLSSFCHLIKIKQQQIIHTTLQFIHENRHFYLLSPSFSNSSLMLEVLSCQITPEGTQSHFISLHFKPKSLVQNWNQKLSLIIHIYMKHCMKADLRGLHKVLPPVVLDLF</sequence>
<feature type="chain" id="PRO_5045413825" description="Secreted protein" evidence="1">
    <location>
        <begin position="17"/>
        <end position="155"/>
    </location>
</feature>
<evidence type="ECO:0008006" key="4">
    <source>
        <dbReference type="Google" id="ProtNLM"/>
    </source>
</evidence>
<keyword evidence="1" id="KW-0732">Signal</keyword>
<accession>A0ABV0N054</accession>
<gene>
    <name evidence="2" type="ORF">GOODEAATRI_009094</name>
</gene>
<organism evidence="2 3">
    <name type="scientific">Goodea atripinnis</name>
    <dbReference type="NCBI Taxonomy" id="208336"/>
    <lineage>
        <taxon>Eukaryota</taxon>
        <taxon>Metazoa</taxon>
        <taxon>Chordata</taxon>
        <taxon>Craniata</taxon>
        <taxon>Vertebrata</taxon>
        <taxon>Euteleostomi</taxon>
        <taxon>Actinopterygii</taxon>
        <taxon>Neopterygii</taxon>
        <taxon>Teleostei</taxon>
        <taxon>Neoteleostei</taxon>
        <taxon>Acanthomorphata</taxon>
        <taxon>Ovalentaria</taxon>
        <taxon>Atherinomorphae</taxon>
        <taxon>Cyprinodontiformes</taxon>
        <taxon>Goodeidae</taxon>
        <taxon>Goodea</taxon>
    </lineage>
</organism>
<dbReference type="EMBL" id="JAHRIO010020490">
    <property type="protein sequence ID" value="MEQ2164670.1"/>
    <property type="molecule type" value="Genomic_DNA"/>
</dbReference>
<dbReference type="Proteomes" id="UP001476798">
    <property type="component" value="Unassembled WGS sequence"/>
</dbReference>
<reference evidence="2 3" key="1">
    <citation type="submission" date="2021-06" db="EMBL/GenBank/DDBJ databases">
        <authorList>
            <person name="Palmer J.M."/>
        </authorList>
    </citation>
    <scope>NUCLEOTIDE SEQUENCE [LARGE SCALE GENOMIC DNA]</scope>
    <source>
        <strain evidence="2 3">GA_2019</strain>
        <tissue evidence="2">Muscle</tissue>
    </source>
</reference>
<keyword evidence="3" id="KW-1185">Reference proteome</keyword>
<evidence type="ECO:0000256" key="1">
    <source>
        <dbReference type="SAM" id="SignalP"/>
    </source>
</evidence>
<evidence type="ECO:0000313" key="3">
    <source>
        <dbReference type="Proteomes" id="UP001476798"/>
    </source>
</evidence>
<comment type="caution">
    <text evidence="2">The sequence shown here is derived from an EMBL/GenBank/DDBJ whole genome shotgun (WGS) entry which is preliminary data.</text>
</comment>
<protein>
    <recommendedName>
        <fullName evidence="4">Secreted protein</fullName>
    </recommendedName>
</protein>